<comment type="caution">
    <text evidence="1">The sequence shown here is derived from an EMBL/GenBank/DDBJ whole genome shotgun (WGS) entry which is preliminary data.</text>
</comment>
<keyword evidence="2" id="KW-1185">Reference proteome</keyword>
<dbReference type="EMBL" id="BMVN01000010">
    <property type="protein sequence ID" value="GHA26227.1"/>
    <property type="molecule type" value="Genomic_DNA"/>
</dbReference>
<organism evidence="1 2">
    <name type="scientific">Streptomyces canarius</name>
    <dbReference type="NCBI Taxonomy" id="285453"/>
    <lineage>
        <taxon>Bacteria</taxon>
        <taxon>Bacillati</taxon>
        <taxon>Actinomycetota</taxon>
        <taxon>Actinomycetes</taxon>
        <taxon>Kitasatosporales</taxon>
        <taxon>Streptomycetaceae</taxon>
        <taxon>Streptomyces</taxon>
    </lineage>
</organism>
<evidence type="ECO:0000313" key="2">
    <source>
        <dbReference type="Proteomes" id="UP000653644"/>
    </source>
</evidence>
<proteinExistence type="predicted"/>
<name>A0ABQ3CLA4_9ACTN</name>
<dbReference type="Proteomes" id="UP000653644">
    <property type="component" value="Unassembled WGS sequence"/>
</dbReference>
<gene>
    <name evidence="1" type="ORF">GCM10010345_33650</name>
</gene>
<sequence length="54" mass="5890">MRGRGLGLPGGWLRFQEFKRPRDESVVVLEDPAVSGVGVEGFEFALGQSGRQVD</sequence>
<accession>A0ABQ3CLA4</accession>
<reference evidence="2" key="1">
    <citation type="journal article" date="2019" name="Int. J. Syst. Evol. Microbiol.">
        <title>The Global Catalogue of Microorganisms (GCM) 10K type strain sequencing project: providing services to taxonomists for standard genome sequencing and annotation.</title>
        <authorList>
            <consortium name="The Broad Institute Genomics Platform"/>
            <consortium name="The Broad Institute Genome Sequencing Center for Infectious Disease"/>
            <person name="Wu L."/>
            <person name="Ma J."/>
        </authorList>
    </citation>
    <scope>NUCLEOTIDE SEQUENCE [LARGE SCALE GENOMIC DNA]</scope>
    <source>
        <strain evidence="2">JCM 4733</strain>
    </source>
</reference>
<protein>
    <submittedName>
        <fullName evidence="1">Uncharacterized protein</fullName>
    </submittedName>
</protein>
<evidence type="ECO:0000313" key="1">
    <source>
        <dbReference type="EMBL" id="GHA26227.1"/>
    </source>
</evidence>